<dbReference type="EMBL" id="OU900094">
    <property type="protein sequence ID" value="CAG9854077.1"/>
    <property type="molecule type" value="Genomic_DNA"/>
</dbReference>
<evidence type="ECO:0000259" key="3">
    <source>
        <dbReference type="PROSITE" id="PS50002"/>
    </source>
</evidence>
<protein>
    <recommendedName>
        <fullName evidence="3">SH3 domain-containing protein</fullName>
    </recommendedName>
</protein>
<dbReference type="Pfam" id="PF00018">
    <property type="entry name" value="SH3_1"/>
    <property type="match status" value="1"/>
</dbReference>
<evidence type="ECO:0000256" key="2">
    <source>
        <dbReference type="PROSITE-ProRule" id="PRU00192"/>
    </source>
</evidence>
<proteinExistence type="predicted"/>
<dbReference type="InterPro" id="IPR036028">
    <property type="entry name" value="SH3-like_dom_sf"/>
</dbReference>
<gene>
    <name evidence="4" type="ORF">PHYEVI_LOCUS542</name>
</gene>
<evidence type="ECO:0000313" key="4">
    <source>
        <dbReference type="EMBL" id="CAG9854077.1"/>
    </source>
</evidence>
<feature type="domain" description="SH3" evidence="3">
    <location>
        <begin position="278"/>
        <end position="338"/>
    </location>
</feature>
<evidence type="ECO:0000313" key="5">
    <source>
        <dbReference type="Proteomes" id="UP001153712"/>
    </source>
</evidence>
<evidence type="ECO:0000256" key="1">
    <source>
        <dbReference type="ARBA" id="ARBA00022443"/>
    </source>
</evidence>
<dbReference type="Proteomes" id="UP001153712">
    <property type="component" value="Chromosome 1"/>
</dbReference>
<dbReference type="OrthoDB" id="6415921at2759"/>
<dbReference type="AlphaFoldDB" id="A0A9N9XLW1"/>
<reference evidence="4" key="1">
    <citation type="submission" date="2022-01" db="EMBL/GenBank/DDBJ databases">
        <authorList>
            <person name="King R."/>
        </authorList>
    </citation>
    <scope>NUCLEOTIDE SEQUENCE</scope>
</reference>
<organism evidence="4 5">
    <name type="scientific">Phyllotreta striolata</name>
    <name type="common">Striped flea beetle</name>
    <name type="synonym">Crioceris striolata</name>
    <dbReference type="NCBI Taxonomy" id="444603"/>
    <lineage>
        <taxon>Eukaryota</taxon>
        <taxon>Metazoa</taxon>
        <taxon>Ecdysozoa</taxon>
        <taxon>Arthropoda</taxon>
        <taxon>Hexapoda</taxon>
        <taxon>Insecta</taxon>
        <taxon>Pterygota</taxon>
        <taxon>Neoptera</taxon>
        <taxon>Endopterygota</taxon>
        <taxon>Coleoptera</taxon>
        <taxon>Polyphaga</taxon>
        <taxon>Cucujiformia</taxon>
        <taxon>Chrysomeloidea</taxon>
        <taxon>Chrysomelidae</taxon>
        <taxon>Galerucinae</taxon>
        <taxon>Alticini</taxon>
        <taxon>Phyllotreta</taxon>
    </lineage>
</organism>
<sequence>MGQSPSRQRDRHLKGKLFSYFAWKSKTRNLYPQQPIKFQFKTKRSSGNIVEPESNSQINNVLKLNRINEEKAHSGIRPPARPKSAPNLLLEREKKKYRAKIRKLDSDWYSDIPQFGYEIEDVDTFLNKATIEKPANIPVVLAFPSLLYKTRVGGYQVEIELPLGMVVNAVFKNQHWLYVQTPHAEEGYVSYAACLPLGILPPPDDTTSTPCWERSTDVFPKPSGNMTDSEKLSTKSDCEGITKTRHKISRHASSVCEEKSIDRLYLRAAKTNAKTGKELYTLLVITSNFCGRGNDDILVKKGDVVYLLDASFKGWFYVKDKDGNEGYIPSAIAGHGFV</sequence>
<accession>A0A9N9XLW1</accession>
<keyword evidence="5" id="KW-1185">Reference proteome</keyword>
<name>A0A9N9XLW1_PHYSR</name>
<dbReference type="PROSITE" id="PS50002">
    <property type="entry name" value="SH3"/>
    <property type="match status" value="1"/>
</dbReference>
<dbReference type="SUPFAM" id="SSF50044">
    <property type="entry name" value="SH3-domain"/>
    <property type="match status" value="1"/>
</dbReference>
<dbReference type="InterPro" id="IPR001452">
    <property type="entry name" value="SH3_domain"/>
</dbReference>
<keyword evidence="1 2" id="KW-0728">SH3 domain</keyword>
<dbReference type="Gene3D" id="2.30.30.40">
    <property type="entry name" value="SH3 Domains"/>
    <property type="match status" value="1"/>
</dbReference>